<dbReference type="RefSeq" id="WP_239541333.1">
    <property type="nucleotide sequence ID" value="NZ_JAAGVY010000048.1"/>
</dbReference>
<accession>A0A7K3WUZ4</accession>
<dbReference type="AlphaFoldDB" id="A0A7K3WUZ4"/>
<organism evidence="3 5">
    <name type="scientific">Cryomorpha ignava</name>
    <dbReference type="NCBI Taxonomy" id="101383"/>
    <lineage>
        <taxon>Bacteria</taxon>
        <taxon>Pseudomonadati</taxon>
        <taxon>Bacteroidota</taxon>
        <taxon>Flavobacteriia</taxon>
        <taxon>Flavobacteriales</taxon>
        <taxon>Cryomorphaceae</taxon>
        <taxon>Cryomorpha</taxon>
    </lineage>
</organism>
<gene>
    <name evidence="3" type="ORF">G3O08_17645</name>
    <name evidence="4" type="ORF">G3O08_18675</name>
</gene>
<keyword evidence="5" id="KW-1185">Reference proteome</keyword>
<dbReference type="InterPro" id="IPR045474">
    <property type="entry name" value="GEVED"/>
</dbReference>
<name>A0A7K3WUZ4_9FLAO</name>
<dbReference type="Pfam" id="PF20009">
    <property type="entry name" value="GEVED"/>
    <property type="match status" value="1"/>
</dbReference>
<dbReference type="Proteomes" id="UP000486602">
    <property type="component" value="Unassembled WGS sequence"/>
</dbReference>
<sequence>MKKSFTEFTKACCVLVFLILTASTGVNAQYCTSTATDIDDAWMTNVTFAGIDYDSEASLYSDFTAISGTVVPGATYTFSTTVSFGGFNYTEKAGLWIDWNQNEVFDPSEFYTTATCNTEGCVLTTQVEVPVDAVPGETRMRVQLRFGTNPTFTPCGSFPYDEVEDYTINVQSGVCTPPNFTYTVVNDCEADNYDVTALLTDFGTSTFITVYLTRSDAVPVNPVTLIFALQGQTVNILNNIPFGVTVSASIEGSNPICNLTRNFAQEICPAENDEPC</sequence>
<dbReference type="EMBL" id="JAAGVY010000058">
    <property type="protein sequence ID" value="NEN25521.1"/>
    <property type="molecule type" value="Genomic_DNA"/>
</dbReference>
<dbReference type="EMBL" id="JAAGVY010000048">
    <property type="protein sequence ID" value="NEN25324.1"/>
    <property type="molecule type" value="Genomic_DNA"/>
</dbReference>
<comment type="caution">
    <text evidence="3">The sequence shown here is derived from an EMBL/GenBank/DDBJ whole genome shotgun (WGS) entry which is preliminary data.</text>
</comment>
<feature type="signal peptide" evidence="1">
    <location>
        <begin position="1"/>
        <end position="28"/>
    </location>
</feature>
<feature type="non-terminal residue" evidence="3">
    <location>
        <position position="276"/>
    </location>
</feature>
<evidence type="ECO:0000313" key="5">
    <source>
        <dbReference type="Proteomes" id="UP000486602"/>
    </source>
</evidence>
<feature type="chain" id="PRO_5033595700" description="GEVED domain-containing protein" evidence="1">
    <location>
        <begin position="29"/>
        <end position="276"/>
    </location>
</feature>
<protein>
    <recommendedName>
        <fullName evidence="2">GEVED domain-containing protein</fullName>
    </recommendedName>
</protein>
<proteinExistence type="predicted"/>
<reference evidence="3 5" key="1">
    <citation type="submission" date="2020-02" db="EMBL/GenBank/DDBJ databases">
        <title>Out from the shadows clarifying the taxonomy of the family Cryomorphaceae and related taxa by utilizing the GTDB taxonomic framework.</title>
        <authorList>
            <person name="Bowman J.P."/>
        </authorList>
    </citation>
    <scope>NUCLEOTIDE SEQUENCE [LARGE SCALE GENOMIC DNA]</scope>
    <source>
        <strain evidence="3 5">QSSC 1-22</strain>
    </source>
</reference>
<evidence type="ECO:0000256" key="1">
    <source>
        <dbReference type="SAM" id="SignalP"/>
    </source>
</evidence>
<evidence type="ECO:0000313" key="4">
    <source>
        <dbReference type="EMBL" id="NEN25521.1"/>
    </source>
</evidence>
<feature type="domain" description="GEVED" evidence="2">
    <location>
        <begin position="94"/>
        <end position="169"/>
    </location>
</feature>
<evidence type="ECO:0000313" key="3">
    <source>
        <dbReference type="EMBL" id="NEN25324.1"/>
    </source>
</evidence>
<keyword evidence="1" id="KW-0732">Signal</keyword>
<evidence type="ECO:0000259" key="2">
    <source>
        <dbReference type="Pfam" id="PF20009"/>
    </source>
</evidence>